<protein>
    <submittedName>
        <fullName evidence="1">Uncharacterized protein</fullName>
    </submittedName>
</protein>
<name>A0A0R2N9K6_9LACO</name>
<dbReference type="AlphaFoldDB" id="A0A0R2N9K6"/>
<evidence type="ECO:0000313" key="1">
    <source>
        <dbReference type="EMBL" id="KRO22542.1"/>
    </source>
</evidence>
<keyword evidence="2" id="KW-1185">Reference proteome</keyword>
<dbReference type="Proteomes" id="UP000050920">
    <property type="component" value="Unassembled WGS sequence"/>
</dbReference>
<comment type="caution">
    <text evidence="1">The sequence shown here is derived from an EMBL/GenBank/DDBJ whole genome shotgun (WGS) entry which is preliminary data.</text>
</comment>
<gene>
    <name evidence="1" type="ORF">DY78_GL002063</name>
</gene>
<dbReference type="EMBL" id="AYGX02000175">
    <property type="protein sequence ID" value="KRO22542.1"/>
    <property type="molecule type" value="Genomic_DNA"/>
</dbReference>
<reference evidence="1 2" key="1">
    <citation type="journal article" date="2015" name="Genome Announc.">
        <title>Expanding the biotechnology potential of lactobacilli through comparative genomics of 213 strains and associated genera.</title>
        <authorList>
            <person name="Sun Z."/>
            <person name="Harris H.M."/>
            <person name="McCann A."/>
            <person name="Guo C."/>
            <person name="Argimon S."/>
            <person name="Zhang W."/>
            <person name="Yang X."/>
            <person name="Jeffery I.B."/>
            <person name="Cooney J.C."/>
            <person name="Kagawa T.F."/>
            <person name="Liu W."/>
            <person name="Song Y."/>
            <person name="Salvetti E."/>
            <person name="Wrobel A."/>
            <person name="Rasinkangas P."/>
            <person name="Parkhill J."/>
            <person name="Rea M.C."/>
            <person name="O'Sullivan O."/>
            <person name="Ritari J."/>
            <person name="Douillard F.P."/>
            <person name="Paul Ross R."/>
            <person name="Yang R."/>
            <person name="Briner A.E."/>
            <person name="Felis G.E."/>
            <person name="de Vos W.M."/>
            <person name="Barrangou R."/>
            <person name="Klaenhammer T.R."/>
            <person name="Caufield P.W."/>
            <person name="Cui Y."/>
            <person name="Zhang H."/>
            <person name="O'Toole P.W."/>
        </authorList>
    </citation>
    <scope>NUCLEOTIDE SEQUENCE [LARGE SCALE GENOMIC DNA]</scope>
    <source>
        <strain evidence="1 2">DSM 21115</strain>
    </source>
</reference>
<proteinExistence type="predicted"/>
<organism evidence="1 2">
    <name type="scientific">Lactiplantibacillus fabifermentans DSM 21115</name>
    <dbReference type="NCBI Taxonomy" id="1413187"/>
    <lineage>
        <taxon>Bacteria</taxon>
        <taxon>Bacillati</taxon>
        <taxon>Bacillota</taxon>
        <taxon>Bacilli</taxon>
        <taxon>Lactobacillales</taxon>
        <taxon>Lactobacillaceae</taxon>
        <taxon>Lactiplantibacillus</taxon>
    </lineage>
</organism>
<sequence length="61" mass="7030">MQHMADCLNMGGKSNYFQREKGTVPFKATELQQVEDILGLKHQKILVKTYRKSNFTKEAAK</sequence>
<evidence type="ECO:0000313" key="2">
    <source>
        <dbReference type="Proteomes" id="UP000050920"/>
    </source>
</evidence>
<accession>A0A0R2N9K6</accession>